<dbReference type="WBParaSite" id="ALUE_0000719801-mRNA-1">
    <property type="protein sequence ID" value="ALUE_0000719801-mRNA-1"/>
    <property type="gene ID" value="ALUE_0000719801"/>
</dbReference>
<feature type="region of interest" description="Disordered" evidence="1">
    <location>
        <begin position="158"/>
        <end position="207"/>
    </location>
</feature>
<evidence type="ECO:0000313" key="3">
    <source>
        <dbReference type="Proteomes" id="UP000036681"/>
    </source>
</evidence>
<evidence type="ECO:0000313" key="4">
    <source>
        <dbReference type="WBParaSite" id="ALUE_0000719801-mRNA-1"/>
    </source>
</evidence>
<evidence type="ECO:0000256" key="1">
    <source>
        <dbReference type="SAM" id="MobiDB-lite"/>
    </source>
</evidence>
<feature type="region of interest" description="Disordered" evidence="1">
    <location>
        <begin position="1"/>
        <end position="23"/>
    </location>
</feature>
<keyword evidence="2" id="KW-1133">Transmembrane helix</keyword>
<feature type="compositionally biased region" description="Basic and acidic residues" evidence="1">
    <location>
        <begin position="160"/>
        <end position="181"/>
    </location>
</feature>
<protein>
    <submittedName>
        <fullName evidence="4">Uncharacterized protein</fullName>
    </submittedName>
</protein>
<keyword evidence="3" id="KW-1185">Reference proteome</keyword>
<keyword evidence="2" id="KW-0812">Transmembrane</keyword>
<sequence>MEDGSTMISSAESEQPSRPWPPRCVFSNSPKRPNLIKWWFSPPGPNPVLHLRMVSVRTITSYAFQINLYGCLLLLVSMGLLQISLTLMHLSSSPCLRVFASFRTIFLSLFAVQPEEPPTPAPEPTNMNDEMAASRNAFIQLRDAEGCQRSIGYALTHKRDRSDRELDATDREKQKDLREANTDQSSGPETEGPMLIEFHSEPEDEDD</sequence>
<dbReference type="Proteomes" id="UP000036681">
    <property type="component" value="Unplaced"/>
</dbReference>
<accession>A0A0M3HVY1</accession>
<proteinExistence type="predicted"/>
<keyword evidence="2" id="KW-0472">Membrane</keyword>
<name>A0A0M3HVY1_ASCLU</name>
<feature type="compositionally biased region" description="Polar residues" evidence="1">
    <location>
        <begin position="1"/>
        <end position="16"/>
    </location>
</feature>
<dbReference type="AlphaFoldDB" id="A0A0M3HVY1"/>
<evidence type="ECO:0000256" key="2">
    <source>
        <dbReference type="SAM" id="Phobius"/>
    </source>
</evidence>
<organism evidence="3 4">
    <name type="scientific">Ascaris lumbricoides</name>
    <name type="common">Giant roundworm</name>
    <dbReference type="NCBI Taxonomy" id="6252"/>
    <lineage>
        <taxon>Eukaryota</taxon>
        <taxon>Metazoa</taxon>
        <taxon>Ecdysozoa</taxon>
        <taxon>Nematoda</taxon>
        <taxon>Chromadorea</taxon>
        <taxon>Rhabditida</taxon>
        <taxon>Spirurina</taxon>
        <taxon>Ascaridomorpha</taxon>
        <taxon>Ascaridoidea</taxon>
        <taxon>Ascarididae</taxon>
        <taxon>Ascaris</taxon>
    </lineage>
</organism>
<feature type="transmembrane region" description="Helical" evidence="2">
    <location>
        <begin position="62"/>
        <end position="83"/>
    </location>
</feature>
<reference evidence="4" key="1">
    <citation type="submission" date="2017-02" db="UniProtKB">
        <authorList>
            <consortium name="WormBaseParasite"/>
        </authorList>
    </citation>
    <scope>IDENTIFICATION</scope>
</reference>